<keyword evidence="4" id="KW-0687">Ribonucleoprotein</keyword>
<sequence length="152" mass="17520">MVTTNSDLGTVRNFKVSDVDRILEIASKSLSEYYSGSLIMDLFQTWQEGFFVYTLNGKVVGFLVGSKFSQTEARILILAIEERYRHLGFGKALLSSFIKVCEMENLMSMRLEVRTDNKDAIRFYKKNGFVVTSTLRGYYSDLSDAYLMWRII</sequence>
<keyword evidence="4" id="KW-0689">Ribosomal protein</keyword>
<dbReference type="AlphaFoldDB" id="A0AAX4NDF0"/>
<dbReference type="PANTHER" id="PTHR42919:SF8">
    <property type="entry name" value="N-ALPHA-ACETYLTRANSFERASE 50"/>
    <property type="match status" value="1"/>
</dbReference>
<protein>
    <submittedName>
        <fullName evidence="4">Ribosomal protein S18-alanine N-acetyltransferase</fullName>
        <ecNumber evidence="4">2.3.1.266</ecNumber>
    </submittedName>
</protein>
<dbReference type="SUPFAM" id="SSF55729">
    <property type="entry name" value="Acyl-CoA N-acyltransferases (Nat)"/>
    <property type="match status" value="1"/>
</dbReference>
<dbReference type="PANTHER" id="PTHR42919">
    <property type="entry name" value="N-ALPHA-ACETYLTRANSFERASE"/>
    <property type="match status" value="1"/>
</dbReference>
<gene>
    <name evidence="4" type="primary">rimI</name>
    <name evidence="4" type="ORF">OXIME_000005</name>
</gene>
<dbReference type="InterPro" id="IPR006464">
    <property type="entry name" value="AcTrfase_RimI/Ard1"/>
</dbReference>
<dbReference type="RefSeq" id="WP_393971448.1">
    <property type="nucleotide sequence ID" value="NZ_CP133772.1"/>
</dbReference>
<evidence type="ECO:0000313" key="4">
    <source>
        <dbReference type="EMBL" id="WYX99474.1"/>
    </source>
</evidence>
<dbReference type="EC" id="2.3.1.266" evidence="4"/>
<keyword evidence="1 4" id="KW-0808">Transferase</keyword>
<reference evidence="4 5" key="1">
    <citation type="submission" date="2023-09" db="EMBL/GenBank/DDBJ databases">
        <authorList>
            <person name="Golyshina O.V."/>
            <person name="Lunev E.A."/>
            <person name="Bargiela R."/>
            <person name="Gaines M.C."/>
            <person name="Daum B."/>
            <person name="Bale N.J."/>
            <person name="Koenen M."/>
            <person name="Sinninghe Damst J.S."/>
            <person name="Yakimov M."/>
            <person name="Golyshin P.N."/>
        </authorList>
    </citation>
    <scope>NUCLEOTIDE SEQUENCE [LARGE SCALE GENOMIC DNA]</scope>
    <source>
        <strain evidence="4 5">M1</strain>
    </source>
</reference>
<dbReference type="InterPro" id="IPR017255">
    <property type="entry name" value="AcTrfase_GNAT_prd"/>
</dbReference>
<dbReference type="Pfam" id="PF00583">
    <property type="entry name" value="Acetyltransf_1"/>
    <property type="match status" value="1"/>
</dbReference>
<dbReference type="InterPro" id="IPR016181">
    <property type="entry name" value="Acyl_CoA_acyltransferase"/>
</dbReference>
<dbReference type="CDD" id="cd04301">
    <property type="entry name" value="NAT_SF"/>
    <property type="match status" value="1"/>
</dbReference>
<keyword evidence="2 4" id="KW-0012">Acyltransferase</keyword>
<evidence type="ECO:0000256" key="1">
    <source>
        <dbReference type="ARBA" id="ARBA00022679"/>
    </source>
</evidence>
<evidence type="ECO:0000313" key="5">
    <source>
        <dbReference type="Proteomes" id="UP001451606"/>
    </source>
</evidence>
<dbReference type="KEGG" id="omr:OXIME_000005"/>
<name>A0AAX4NDF0_9ARCH</name>
<feature type="domain" description="N-acetyltransferase" evidence="3">
    <location>
        <begin position="9"/>
        <end position="152"/>
    </location>
</feature>
<keyword evidence="5" id="KW-1185">Reference proteome</keyword>
<dbReference type="NCBIfam" id="TIGR01575">
    <property type="entry name" value="rimI"/>
    <property type="match status" value="1"/>
</dbReference>
<accession>A0AAX4NDF0</accession>
<dbReference type="InterPro" id="IPR051556">
    <property type="entry name" value="N-term/lysine_N-AcTrnsfr"/>
</dbReference>
<dbReference type="Proteomes" id="UP001451606">
    <property type="component" value="Chromosome"/>
</dbReference>
<evidence type="ECO:0000256" key="2">
    <source>
        <dbReference type="ARBA" id="ARBA00023315"/>
    </source>
</evidence>
<proteinExistence type="predicted"/>
<dbReference type="Gene3D" id="3.40.630.30">
    <property type="match status" value="1"/>
</dbReference>
<evidence type="ECO:0000259" key="3">
    <source>
        <dbReference type="PROSITE" id="PS51186"/>
    </source>
</evidence>
<dbReference type="GO" id="GO:0008999">
    <property type="term" value="F:protein-N-terminal-alanine acetyltransferase activity"/>
    <property type="evidence" value="ECO:0007669"/>
    <property type="project" value="UniProtKB-EC"/>
</dbReference>
<dbReference type="GeneID" id="95966729"/>
<dbReference type="GO" id="GO:0005840">
    <property type="term" value="C:ribosome"/>
    <property type="evidence" value="ECO:0007669"/>
    <property type="project" value="UniProtKB-KW"/>
</dbReference>
<dbReference type="EMBL" id="CP133772">
    <property type="protein sequence ID" value="WYX99474.1"/>
    <property type="molecule type" value="Genomic_DNA"/>
</dbReference>
<dbReference type="PIRSF" id="PIRSF037663">
    <property type="entry name" value="Acetyltransf_GNAT_prd"/>
    <property type="match status" value="1"/>
</dbReference>
<dbReference type="PROSITE" id="PS51186">
    <property type="entry name" value="GNAT"/>
    <property type="match status" value="1"/>
</dbReference>
<organism evidence="4 5">
    <name type="scientific">Oxyplasma meridianum</name>
    <dbReference type="NCBI Taxonomy" id="3073602"/>
    <lineage>
        <taxon>Archaea</taxon>
        <taxon>Methanobacteriati</taxon>
        <taxon>Thermoplasmatota</taxon>
        <taxon>Thermoplasmata</taxon>
        <taxon>Thermoplasmatales</taxon>
        <taxon>Thermoplasmataceae</taxon>
        <taxon>Oxyplasma</taxon>
    </lineage>
</organism>
<dbReference type="InterPro" id="IPR000182">
    <property type="entry name" value="GNAT_dom"/>
</dbReference>